<name>A0AAX3C1F0_9CAUD</name>
<protein>
    <submittedName>
        <fullName evidence="2">Uncharacterized protein</fullName>
    </submittedName>
</protein>
<dbReference type="Proteomes" id="UP001161939">
    <property type="component" value="Segment"/>
</dbReference>
<evidence type="ECO:0000256" key="1">
    <source>
        <dbReference type="SAM" id="Phobius"/>
    </source>
</evidence>
<sequence>MIQAYDPMALAWGVGAFIVAVVICLWDINRRDR</sequence>
<reference evidence="2" key="1">
    <citation type="submission" date="2022-06" db="EMBL/GenBank/DDBJ databases">
        <authorList>
            <person name="Gao D."/>
            <person name="Li X."/>
            <person name="Ji H."/>
            <person name="Qian P."/>
        </authorList>
    </citation>
    <scope>NUCLEOTIDE SEQUENCE</scope>
</reference>
<organism evidence="2 3">
    <name type="scientific">Salmonella phage GSP032</name>
    <dbReference type="NCBI Taxonomy" id="2962599"/>
    <lineage>
        <taxon>Viruses</taxon>
        <taxon>Duplodnaviria</taxon>
        <taxon>Heunggongvirae</taxon>
        <taxon>Uroviricota</taxon>
        <taxon>Caudoviricetes</taxon>
        <taxon>Drexlerviridae</taxon>
        <taxon>Tempevirinae</taxon>
        <taxon>Tlsvirus</taxon>
        <taxon>Tlsvirus GSP032</taxon>
    </lineage>
</organism>
<keyword evidence="1" id="KW-1133">Transmembrane helix</keyword>
<evidence type="ECO:0000313" key="2">
    <source>
        <dbReference type="EMBL" id="UUT40946.1"/>
    </source>
</evidence>
<dbReference type="EMBL" id="ON855040">
    <property type="protein sequence ID" value="UUT40946.1"/>
    <property type="molecule type" value="Genomic_DNA"/>
</dbReference>
<feature type="transmembrane region" description="Helical" evidence="1">
    <location>
        <begin position="12"/>
        <end position="28"/>
    </location>
</feature>
<keyword evidence="1" id="KW-0812">Transmembrane</keyword>
<proteinExistence type="predicted"/>
<keyword evidence="3" id="KW-1185">Reference proteome</keyword>
<keyword evidence="1" id="KW-0472">Membrane</keyword>
<accession>A0AAX3C1F0</accession>
<evidence type="ECO:0000313" key="3">
    <source>
        <dbReference type="Proteomes" id="UP001161939"/>
    </source>
</evidence>